<proteinExistence type="predicted"/>
<protein>
    <submittedName>
        <fullName evidence="1">Coproporphyrinogen III oxidase</fullName>
        <ecNumber evidence="1">1.3.99.22</ecNumber>
    </submittedName>
</protein>
<dbReference type="InterPro" id="IPR034505">
    <property type="entry name" value="Coproporphyrinogen-III_oxidase"/>
</dbReference>
<keyword evidence="1" id="KW-0560">Oxidoreductase</keyword>
<reference evidence="1 2" key="1">
    <citation type="journal article" date="2014" name="Genome Announc.">
        <title>Draft Genome Sequences of Two Vibrionaceae Species, Vibrio ponticus C121 and Photobacterium aphoticum C119, Isolated as Coral Reef Microbiota.</title>
        <authorList>
            <person name="Al-saari N."/>
            <person name="Meirelles P.M."/>
            <person name="Mino S."/>
            <person name="Suda W."/>
            <person name="Oshima K."/>
            <person name="Hattori M."/>
            <person name="Ohkuma M."/>
            <person name="Thompson F.L."/>
            <person name="Gomez-Gil B."/>
            <person name="Sawabe T."/>
            <person name="Sawabe T."/>
        </authorList>
    </citation>
    <scope>NUCLEOTIDE SEQUENCE [LARGE SCALE GENOMIC DNA]</scope>
    <source>
        <strain evidence="1 2">JCM 19237</strain>
    </source>
</reference>
<dbReference type="Proteomes" id="UP000029227">
    <property type="component" value="Unassembled WGS sequence"/>
</dbReference>
<accession>A0A090QPP7</accession>
<dbReference type="eggNOG" id="COG0635">
    <property type="taxonomic scope" value="Bacteria"/>
</dbReference>
<comment type="caution">
    <text evidence="1">The sequence shown here is derived from an EMBL/GenBank/DDBJ whole genome shotgun (WGS) entry which is preliminary data.</text>
</comment>
<dbReference type="GO" id="GO:0016491">
    <property type="term" value="F:oxidoreductase activity"/>
    <property type="evidence" value="ECO:0007669"/>
    <property type="project" value="UniProtKB-KW"/>
</dbReference>
<dbReference type="STRING" id="754436.JCM19237_2379"/>
<dbReference type="PANTHER" id="PTHR13932:SF5">
    <property type="entry name" value="RADICAL S-ADENOSYL METHIONINE DOMAIN-CONTAINING PROTEIN 1, MITOCHONDRIAL"/>
    <property type="match status" value="1"/>
</dbReference>
<dbReference type="GO" id="GO:0006779">
    <property type="term" value="P:porphyrin-containing compound biosynthetic process"/>
    <property type="evidence" value="ECO:0007669"/>
    <property type="project" value="TreeGrafter"/>
</dbReference>
<dbReference type="GO" id="GO:0005737">
    <property type="term" value="C:cytoplasm"/>
    <property type="evidence" value="ECO:0007669"/>
    <property type="project" value="TreeGrafter"/>
</dbReference>
<evidence type="ECO:0000313" key="1">
    <source>
        <dbReference type="EMBL" id="GAL04228.1"/>
    </source>
</evidence>
<dbReference type="PANTHER" id="PTHR13932">
    <property type="entry name" value="COPROPORPHYRINIGEN III OXIDASE"/>
    <property type="match status" value="1"/>
</dbReference>
<dbReference type="EC" id="1.3.99.22" evidence="1"/>
<evidence type="ECO:0000313" key="2">
    <source>
        <dbReference type="Proteomes" id="UP000029227"/>
    </source>
</evidence>
<organism evidence="1 2">
    <name type="scientific">Photobacterium aphoticum</name>
    <dbReference type="NCBI Taxonomy" id="754436"/>
    <lineage>
        <taxon>Bacteria</taxon>
        <taxon>Pseudomonadati</taxon>
        <taxon>Pseudomonadota</taxon>
        <taxon>Gammaproteobacteria</taxon>
        <taxon>Vibrionales</taxon>
        <taxon>Vibrionaceae</taxon>
        <taxon>Photobacterium</taxon>
    </lineage>
</organism>
<dbReference type="GO" id="GO:0051539">
    <property type="term" value="F:4 iron, 4 sulfur cluster binding"/>
    <property type="evidence" value="ECO:0007669"/>
    <property type="project" value="TreeGrafter"/>
</dbReference>
<dbReference type="SUPFAM" id="SSF102114">
    <property type="entry name" value="Radical SAM enzymes"/>
    <property type="match status" value="1"/>
</dbReference>
<gene>
    <name evidence="1" type="ORF">JCM19237_2379</name>
</gene>
<sequence>MDIRQIFDTGLLFHHYTNTAYPLTPTSFRHLRVDTDIAKRLADDMDSLSALSLYVHVPFCQVRCKFCEYTVLDCCDEAEQTEYVDLLLQEMAMYSQLVKDKPIMGFDLGGGTPSILSVENLTRLTQAVTDLFTLPEEVVWSVETTPAIAAKQPEKSRHCMIWAIAVSVWGSKRCQKDC</sequence>
<dbReference type="EMBL" id="BBMN01000003">
    <property type="protein sequence ID" value="GAL04228.1"/>
    <property type="molecule type" value="Genomic_DNA"/>
</dbReference>
<name>A0A090QPP7_9GAMM</name>
<dbReference type="InterPro" id="IPR058240">
    <property type="entry name" value="rSAM_sf"/>
</dbReference>
<dbReference type="AlphaFoldDB" id="A0A090QPP7"/>